<dbReference type="InterPro" id="IPR010666">
    <property type="entry name" value="Znf_GRF"/>
</dbReference>
<dbReference type="PANTHER" id="PTHR33680">
    <property type="entry name" value="OS07G0190500 PROTEIN"/>
    <property type="match status" value="1"/>
</dbReference>
<evidence type="ECO:0000259" key="6">
    <source>
        <dbReference type="PROSITE" id="PS51999"/>
    </source>
</evidence>
<reference evidence="7 8" key="1">
    <citation type="submission" date="2024-04" db="EMBL/GenBank/DDBJ databases">
        <authorList>
            <person name="Fracassetti M."/>
        </authorList>
    </citation>
    <scope>NUCLEOTIDE SEQUENCE [LARGE SCALE GENOMIC DNA]</scope>
</reference>
<organism evidence="7 8">
    <name type="scientific">Linum trigynum</name>
    <dbReference type="NCBI Taxonomy" id="586398"/>
    <lineage>
        <taxon>Eukaryota</taxon>
        <taxon>Viridiplantae</taxon>
        <taxon>Streptophyta</taxon>
        <taxon>Embryophyta</taxon>
        <taxon>Tracheophyta</taxon>
        <taxon>Spermatophyta</taxon>
        <taxon>Magnoliopsida</taxon>
        <taxon>eudicotyledons</taxon>
        <taxon>Gunneridae</taxon>
        <taxon>Pentapetalae</taxon>
        <taxon>rosids</taxon>
        <taxon>fabids</taxon>
        <taxon>Malpighiales</taxon>
        <taxon>Linaceae</taxon>
        <taxon>Linum</taxon>
    </lineage>
</organism>
<dbReference type="GO" id="GO:0008270">
    <property type="term" value="F:zinc ion binding"/>
    <property type="evidence" value="ECO:0007669"/>
    <property type="project" value="UniProtKB-KW"/>
</dbReference>
<dbReference type="PANTHER" id="PTHR33680:SF1">
    <property type="entry name" value="OS05G0489500 PROTEIN"/>
    <property type="match status" value="1"/>
</dbReference>
<dbReference type="Proteomes" id="UP001497516">
    <property type="component" value="Chromosome 8"/>
</dbReference>
<protein>
    <recommendedName>
        <fullName evidence="6">GRF-type domain-containing protein</fullName>
    </recommendedName>
</protein>
<accession>A0AAV2G970</accession>
<dbReference type="PROSITE" id="PS51999">
    <property type="entry name" value="ZF_GRF"/>
    <property type="match status" value="1"/>
</dbReference>
<dbReference type="AlphaFoldDB" id="A0AAV2G970"/>
<dbReference type="EMBL" id="OZ034821">
    <property type="protein sequence ID" value="CAL1406779.1"/>
    <property type="molecule type" value="Genomic_DNA"/>
</dbReference>
<evidence type="ECO:0000256" key="3">
    <source>
        <dbReference type="ARBA" id="ARBA00022833"/>
    </source>
</evidence>
<evidence type="ECO:0000256" key="5">
    <source>
        <dbReference type="SAM" id="MobiDB-lite"/>
    </source>
</evidence>
<evidence type="ECO:0000313" key="8">
    <source>
        <dbReference type="Proteomes" id="UP001497516"/>
    </source>
</evidence>
<keyword evidence="1" id="KW-0479">Metal-binding</keyword>
<sequence length="67" mass="7625">MSRRSGKNANEGSTSSNSTNTSTIRCKVHNAPCMMNTSRTSLNPGRMFYSCPYWKDHKKSCHFFRMG</sequence>
<evidence type="ECO:0000256" key="4">
    <source>
        <dbReference type="PROSITE-ProRule" id="PRU01343"/>
    </source>
</evidence>
<keyword evidence="2 4" id="KW-0863">Zinc-finger</keyword>
<dbReference type="Pfam" id="PF06839">
    <property type="entry name" value="Zn_ribbon_GRF"/>
    <property type="match status" value="1"/>
</dbReference>
<evidence type="ECO:0000313" key="7">
    <source>
        <dbReference type="EMBL" id="CAL1406779.1"/>
    </source>
</evidence>
<keyword evidence="8" id="KW-1185">Reference proteome</keyword>
<name>A0AAV2G970_9ROSI</name>
<gene>
    <name evidence="7" type="ORF">LTRI10_LOCUS46484</name>
</gene>
<feature type="region of interest" description="Disordered" evidence="5">
    <location>
        <begin position="1"/>
        <end position="23"/>
    </location>
</feature>
<proteinExistence type="predicted"/>
<evidence type="ECO:0000256" key="2">
    <source>
        <dbReference type="ARBA" id="ARBA00022771"/>
    </source>
</evidence>
<evidence type="ECO:0000256" key="1">
    <source>
        <dbReference type="ARBA" id="ARBA00022723"/>
    </source>
</evidence>
<feature type="compositionally biased region" description="Low complexity" evidence="5">
    <location>
        <begin position="13"/>
        <end position="23"/>
    </location>
</feature>
<feature type="domain" description="GRF-type" evidence="6">
    <location>
        <begin position="26"/>
        <end position="67"/>
    </location>
</feature>
<keyword evidence="3" id="KW-0862">Zinc</keyword>